<keyword evidence="2" id="KW-0472">Membrane</keyword>
<keyword evidence="2" id="KW-1133">Transmembrane helix</keyword>
<keyword evidence="4" id="KW-1185">Reference proteome</keyword>
<comment type="caution">
    <text evidence="3">The sequence shown here is derived from an EMBL/GenBank/DDBJ whole genome shotgun (WGS) entry which is preliminary data.</text>
</comment>
<feature type="transmembrane region" description="Helical" evidence="2">
    <location>
        <begin position="301"/>
        <end position="334"/>
    </location>
</feature>
<protein>
    <recommendedName>
        <fullName evidence="5">NhaP-type Na+/H+ or K+/H+ antiporter</fullName>
    </recommendedName>
</protein>
<evidence type="ECO:0000313" key="4">
    <source>
        <dbReference type="Proteomes" id="UP000629619"/>
    </source>
</evidence>
<evidence type="ECO:0008006" key="5">
    <source>
        <dbReference type="Google" id="ProtNLM"/>
    </source>
</evidence>
<feature type="transmembrane region" description="Helical" evidence="2">
    <location>
        <begin position="163"/>
        <end position="184"/>
    </location>
</feature>
<feature type="transmembrane region" description="Helical" evidence="2">
    <location>
        <begin position="263"/>
        <end position="281"/>
    </location>
</feature>
<name>A0A919N6X5_9ACTN</name>
<feature type="transmembrane region" description="Helical" evidence="2">
    <location>
        <begin position="36"/>
        <end position="56"/>
    </location>
</feature>
<evidence type="ECO:0000256" key="1">
    <source>
        <dbReference type="SAM" id="MobiDB-lite"/>
    </source>
</evidence>
<reference evidence="3" key="1">
    <citation type="submission" date="2021-01" db="EMBL/GenBank/DDBJ databases">
        <title>Whole genome shotgun sequence of Actinoplanes siamensis NBRC 109076.</title>
        <authorList>
            <person name="Komaki H."/>
            <person name="Tamura T."/>
        </authorList>
    </citation>
    <scope>NUCLEOTIDE SEQUENCE</scope>
    <source>
        <strain evidence="3">NBRC 109076</strain>
    </source>
</reference>
<feature type="compositionally biased region" description="Basic residues" evidence="1">
    <location>
        <begin position="356"/>
        <end position="377"/>
    </location>
</feature>
<feature type="transmembrane region" description="Helical" evidence="2">
    <location>
        <begin position="204"/>
        <end position="226"/>
    </location>
</feature>
<accession>A0A919N6X5</accession>
<feature type="region of interest" description="Disordered" evidence="1">
    <location>
        <begin position="347"/>
        <end position="377"/>
    </location>
</feature>
<feature type="transmembrane region" description="Helical" evidence="2">
    <location>
        <begin position="96"/>
        <end position="116"/>
    </location>
</feature>
<dbReference type="EMBL" id="BOMW01000027">
    <property type="protein sequence ID" value="GIF05465.1"/>
    <property type="molecule type" value="Genomic_DNA"/>
</dbReference>
<evidence type="ECO:0000313" key="3">
    <source>
        <dbReference type="EMBL" id="GIF05465.1"/>
    </source>
</evidence>
<dbReference type="Proteomes" id="UP000629619">
    <property type="component" value="Unassembled WGS sequence"/>
</dbReference>
<organism evidence="3 4">
    <name type="scientific">Actinoplanes siamensis</name>
    <dbReference type="NCBI Taxonomy" id="1223317"/>
    <lineage>
        <taxon>Bacteria</taxon>
        <taxon>Bacillati</taxon>
        <taxon>Actinomycetota</taxon>
        <taxon>Actinomycetes</taxon>
        <taxon>Micromonosporales</taxon>
        <taxon>Micromonosporaceae</taxon>
        <taxon>Actinoplanes</taxon>
    </lineage>
</organism>
<sequence>MKIGAPGRLLLMTGTAAAGWLVSVTAGLQGVTGSAAYLGIAGTLLVIGLYSSTYGISTGELRAGVRTVVLAVTVGVLAKAALIAGVMYAVYREPRYAVLGVAVAQIDPLAVAAMSAGSRMSARARSLLAAWAAFDDPITVLLTVYGAAWLIGGPIVGGGATSALLGILQNLALAAAGLALWTLLRLLRRRYDGRAVDAGEILGLVVLLAAAAVLSLALGVALLGLFYRPALDRWVPRITQAAFLSACFLVGIPLAAGIEPGAGLLLGLCAFGAQVVAGLVIPARIGLRDRAYLAAGQQNGITAIILALLLEVAFPGTVGVVAPAILVVAVLYTASNALLDSGLRPRPRPAPAIVRPPRRRRPAARSARRSRRPPAKR</sequence>
<dbReference type="AlphaFoldDB" id="A0A919N6X5"/>
<proteinExistence type="predicted"/>
<keyword evidence="2" id="KW-0812">Transmembrane</keyword>
<gene>
    <name evidence="3" type="ORF">Asi03nite_30030</name>
</gene>
<feature type="transmembrane region" description="Helical" evidence="2">
    <location>
        <begin position="238"/>
        <end position="256"/>
    </location>
</feature>
<evidence type="ECO:0000256" key="2">
    <source>
        <dbReference type="SAM" id="Phobius"/>
    </source>
</evidence>
<feature type="transmembrane region" description="Helical" evidence="2">
    <location>
        <begin position="68"/>
        <end position="90"/>
    </location>
</feature>
<feature type="transmembrane region" description="Helical" evidence="2">
    <location>
        <begin position="128"/>
        <end position="151"/>
    </location>
</feature>